<comment type="caution">
    <text evidence="2">The sequence shown here is derived from an EMBL/GenBank/DDBJ whole genome shotgun (WGS) entry which is preliminary data.</text>
</comment>
<dbReference type="InterPro" id="IPR017853">
    <property type="entry name" value="GH"/>
</dbReference>
<gene>
    <name evidence="2" type="ORF">DI536_05365</name>
</gene>
<dbReference type="SUPFAM" id="SSF49452">
    <property type="entry name" value="Starch-binding domain-like"/>
    <property type="match status" value="1"/>
</dbReference>
<dbReference type="SUPFAM" id="SSF51445">
    <property type="entry name" value="(Trans)glycosidases"/>
    <property type="match status" value="1"/>
</dbReference>
<reference evidence="2 3" key="1">
    <citation type="submission" date="2017-08" db="EMBL/GenBank/DDBJ databases">
        <title>Infants hospitalized years apart are colonized by the same room-sourced microbial strains.</title>
        <authorList>
            <person name="Brooks B."/>
            <person name="Olm M.R."/>
            <person name="Firek B.A."/>
            <person name="Baker R."/>
            <person name="Thomas B.C."/>
            <person name="Morowitz M.J."/>
            <person name="Banfield J.F."/>
        </authorList>
    </citation>
    <scope>NUCLEOTIDE SEQUENCE [LARGE SCALE GENOMIC DNA]</scope>
    <source>
        <strain evidence="2">S2_003_000_R2_14</strain>
    </source>
</reference>
<dbReference type="EMBL" id="QFQP01000003">
    <property type="protein sequence ID" value="PZR16594.1"/>
    <property type="molecule type" value="Genomic_DNA"/>
</dbReference>
<accession>A0A2W5VL73</accession>
<feature type="domain" description="Glycosyl hydrolase family 13 catalytic" evidence="1">
    <location>
        <begin position="28"/>
        <end position="159"/>
    </location>
</feature>
<proteinExistence type="predicted"/>
<dbReference type="AlphaFoldDB" id="A0A2W5VL73"/>
<dbReference type="Gene3D" id="3.20.20.80">
    <property type="entry name" value="Glycosidases"/>
    <property type="match status" value="1"/>
</dbReference>
<evidence type="ECO:0000259" key="1">
    <source>
        <dbReference type="Pfam" id="PF00128"/>
    </source>
</evidence>
<dbReference type="GO" id="GO:0005975">
    <property type="term" value="P:carbohydrate metabolic process"/>
    <property type="evidence" value="ECO:0007669"/>
    <property type="project" value="InterPro"/>
</dbReference>
<dbReference type="GO" id="GO:0030246">
    <property type="term" value="F:carbohydrate binding"/>
    <property type="evidence" value="ECO:0007669"/>
    <property type="project" value="InterPro"/>
</dbReference>
<sequence length="308" mass="33606">MSSKPRGGGFRIAKPDGLRLDAVKHLPIEFWDDFNATVPGWKLGELLDGNPGSIARTWSDGRFDAMFDFPLAFAIIDVFCRGESPAKLAAVISNDRRYPDPAQLVTLVDNHDLPRIMSACGGDLAKVEQALSFMFAMRGVPSIIWGTEEGFAGEKEPANRAQMKFEPHPLKDFIAGWMKRRAETRALSDGAALTVEVDSRHVVIARIAPDGTTVHVRVENGQVSVVPAPDSSLSLSAQWRTGANKKTRVFPGPGFITGSGPELGDWDREKALPLPVTVELPVYGAFEFKRIVNGEYEPGANHVLFVAP</sequence>
<organism evidence="2 3">
    <name type="scientific">Archangium gephyra</name>
    <dbReference type="NCBI Taxonomy" id="48"/>
    <lineage>
        <taxon>Bacteria</taxon>
        <taxon>Pseudomonadati</taxon>
        <taxon>Myxococcota</taxon>
        <taxon>Myxococcia</taxon>
        <taxon>Myxococcales</taxon>
        <taxon>Cystobacterineae</taxon>
        <taxon>Archangiaceae</taxon>
        <taxon>Archangium</taxon>
    </lineage>
</organism>
<dbReference type="Proteomes" id="UP000249061">
    <property type="component" value="Unassembled WGS sequence"/>
</dbReference>
<dbReference type="PANTHER" id="PTHR10357">
    <property type="entry name" value="ALPHA-AMYLASE FAMILY MEMBER"/>
    <property type="match status" value="1"/>
</dbReference>
<dbReference type="Pfam" id="PF00128">
    <property type="entry name" value="Alpha-amylase"/>
    <property type="match status" value="1"/>
</dbReference>
<evidence type="ECO:0000313" key="3">
    <source>
        <dbReference type="Proteomes" id="UP000249061"/>
    </source>
</evidence>
<dbReference type="InterPro" id="IPR013784">
    <property type="entry name" value="Carb-bd-like_fold"/>
</dbReference>
<dbReference type="InterPro" id="IPR006047">
    <property type="entry name" value="GH13_cat_dom"/>
</dbReference>
<protein>
    <recommendedName>
        <fullName evidence="1">Glycosyl hydrolase family 13 catalytic domain-containing protein</fullName>
    </recommendedName>
</protein>
<name>A0A2W5VL73_9BACT</name>
<evidence type="ECO:0000313" key="2">
    <source>
        <dbReference type="EMBL" id="PZR16594.1"/>
    </source>
</evidence>